<dbReference type="GeneID" id="300987667"/>
<dbReference type="EMBL" id="CP074371">
    <property type="protein sequence ID" value="QVI23370.1"/>
    <property type="molecule type" value="Genomic_DNA"/>
</dbReference>
<organism evidence="2 3">
    <name type="scientific">Nocardia tengchongensis</name>
    <dbReference type="NCBI Taxonomy" id="2055889"/>
    <lineage>
        <taxon>Bacteria</taxon>
        <taxon>Bacillati</taxon>
        <taxon>Actinomycetota</taxon>
        <taxon>Actinomycetes</taxon>
        <taxon>Mycobacteriales</taxon>
        <taxon>Nocardiaceae</taxon>
        <taxon>Nocardia</taxon>
    </lineage>
</organism>
<dbReference type="InterPro" id="IPR014756">
    <property type="entry name" value="Ig_E-set"/>
</dbReference>
<evidence type="ECO:0000256" key="1">
    <source>
        <dbReference type="SAM" id="SignalP"/>
    </source>
</evidence>
<reference evidence="2 3" key="1">
    <citation type="submission" date="2021-04" db="EMBL/GenBank/DDBJ databases">
        <title>Nocardia tengchongensis.</title>
        <authorList>
            <person name="Zhuang k."/>
            <person name="Ran Y."/>
            <person name="Li W."/>
        </authorList>
    </citation>
    <scope>NUCLEOTIDE SEQUENCE [LARGE SCALE GENOMIC DNA]</scope>
    <source>
        <strain evidence="2 3">CFH S0057</strain>
    </source>
</reference>
<dbReference type="InterPro" id="IPR017868">
    <property type="entry name" value="Filamin/ABP280_repeat-like"/>
</dbReference>
<dbReference type="Gene3D" id="2.60.40.10">
    <property type="entry name" value="Immunoglobulins"/>
    <property type="match status" value="1"/>
</dbReference>
<accession>A0ABX8CY01</accession>
<name>A0ABX8CY01_9NOCA</name>
<feature type="signal peptide" evidence="1">
    <location>
        <begin position="1"/>
        <end position="24"/>
    </location>
</feature>
<proteinExistence type="predicted"/>
<evidence type="ECO:0000313" key="3">
    <source>
        <dbReference type="Proteomes" id="UP000683310"/>
    </source>
</evidence>
<feature type="chain" id="PRO_5045973412" description="Ig-like domain-containing protein" evidence="1">
    <location>
        <begin position="25"/>
        <end position="157"/>
    </location>
</feature>
<evidence type="ECO:0008006" key="4">
    <source>
        <dbReference type="Google" id="ProtNLM"/>
    </source>
</evidence>
<dbReference type="Proteomes" id="UP000683310">
    <property type="component" value="Chromosome"/>
</dbReference>
<keyword evidence="1" id="KW-0732">Signal</keyword>
<gene>
    <name evidence="2" type="ORF">KHQ06_11035</name>
</gene>
<dbReference type="RefSeq" id="WP_213559442.1">
    <property type="nucleotide sequence ID" value="NZ_JBFAJM010000001.1"/>
</dbReference>
<evidence type="ECO:0000313" key="2">
    <source>
        <dbReference type="EMBL" id="QVI23370.1"/>
    </source>
</evidence>
<sequence length="157" mass="14976">MTNIRKAGLSAAGFAAISATIAIAAPFATADTTVNGLTVSGSGYTVGQTYTITVVTGSPSVSANVFDTTGSSTVSIGTATPASGTATTAAINWTPTSAGTHHITVTLNGAGQSVPVGPVDITVSATAASDNGLDTGSAAGLLKSLGITGSSANARVS</sequence>
<dbReference type="InterPro" id="IPR013783">
    <property type="entry name" value="Ig-like_fold"/>
</dbReference>
<protein>
    <recommendedName>
        <fullName evidence="4">Ig-like domain-containing protein</fullName>
    </recommendedName>
</protein>
<dbReference type="PROSITE" id="PS50194">
    <property type="entry name" value="FILAMIN_REPEAT"/>
    <property type="match status" value="1"/>
</dbReference>
<dbReference type="SUPFAM" id="SSF81296">
    <property type="entry name" value="E set domains"/>
    <property type="match status" value="1"/>
</dbReference>
<keyword evidence="3" id="KW-1185">Reference proteome</keyword>